<proteinExistence type="predicted"/>
<dbReference type="Gene3D" id="3.30.70.270">
    <property type="match status" value="1"/>
</dbReference>
<organism evidence="5 6">
    <name type="scientific">Anaerosporomusa subterranea</name>
    <dbReference type="NCBI Taxonomy" id="1794912"/>
    <lineage>
        <taxon>Bacteria</taxon>
        <taxon>Bacillati</taxon>
        <taxon>Bacillota</taxon>
        <taxon>Negativicutes</taxon>
        <taxon>Acetonemataceae</taxon>
        <taxon>Anaerosporomusa</taxon>
    </lineage>
</organism>
<dbReference type="SMART" id="SM00052">
    <property type="entry name" value="EAL"/>
    <property type="match status" value="1"/>
</dbReference>
<accession>A0A154BPM1</accession>
<dbReference type="RefSeq" id="WP_082816878.1">
    <property type="nucleotide sequence ID" value="NZ_LSGP01000020.1"/>
</dbReference>
<dbReference type="SUPFAM" id="SSF55073">
    <property type="entry name" value="Nucleotide cyclase"/>
    <property type="match status" value="1"/>
</dbReference>
<dbReference type="SUPFAM" id="SSF141868">
    <property type="entry name" value="EAL domain-like"/>
    <property type="match status" value="1"/>
</dbReference>
<dbReference type="PROSITE" id="PS50887">
    <property type="entry name" value="GGDEF"/>
    <property type="match status" value="1"/>
</dbReference>
<dbReference type="EMBL" id="LSGP01000020">
    <property type="protein sequence ID" value="KYZ75892.1"/>
    <property type="molecule type" value="Genomic_DNA"/>
</dbReference>
<dbReference type="NCBIfam" id="TIGR00229">
    <property type="entry name" value="sensory_box"/>
    <property type="match status" value="1"/>
</dbReference>
<dbReference type="InterPro" id="IPR029787">
    <property type="entry name" value="Nucleotide_cyclase"/>
</dbReference>
<reference evidence="5 6" key="1">
    <citation type="submission" date="2016-02" db="EMBL/GenBank/DDBJ databases">
        <title>Anaerosporomusa subterraneum gen. nov., sp. nov., a spore-forming obligate anaerobe isolated from saprolite.</title>
        <authorList>
            <person name="Choi J.K."/>
            <person name="Shah M."/>
            <person name="Yee N."/>
        </authorList>
    </citation>
    <scope>NUCLEOTIDE SEQUENCE [LARGE SCALE GENOMIC DNA]</scope>
    <source>
        <strain evidence="5 6">RU4</strain>
    </source>
</reference>
<evidence type="ECO:0000313" key="5">
    <source>
        <dbReference type="EMBL" id="KYZ75892.1"/>
    </source>
</evidence>
<dbReference type="Gene3D" id="3.30.450.20">
    <property type="entry name" value="PAS domain"/>
    <property type="match status" value="1"/>
</dbReference>
<dbReference type="OrthoDB" id="9759607at2"/>
<dbReference type="InterPro" id="IPR043128">
    <property type="entry name" value="Rev_trsase/Diguanyl_cyclase"/>
</dbReference>
<evidence type="ECO:0000313" key="6">
    <source>
        <dbReference type="Proteomes" id="UP000076268"/>
    </source>
</evidence>
<dbReference type="PROSITE" id="PS50112">
    <property type="entry name" value="PAS"/>
    <property type="match status" value="1"/>
</dbReference>
<dbReference type="InterPro" id="IPR000160">
    <property type="entry name" value="GGDEF_dom"/>
</dbReference>
<keyword evidence="6" id="KW-1185">Reference proteome</keyword>
<evidence type="ECO:0008006" key="7">
    <source>
        <dbReference type="Google" id="ProtNLM"/>
    </source>
</evidence>
<evidence type="ECO:0000259" key="3">
    <source>
        <dbReference type="PROSITE" id="PS50883"/>
    </source>
</evidence>
<dbReference type="CDD" id="cd01949">
    <property type="entry name" value="GGDEF"/>
    <property type="match status" value="1"/>
</dbReference>
<sequence length="800" mass="89362">MSGQDKNQTEATNYIDSVFYKSILEQARDMIFIVATNGRIIEANHAAVNAYGYSLDELRQMCVHELRSPEMRGAIDSQLLRAQQDGILFRAVYLRKNGERFPAEVSSRRVQLLTGDAVVSIVRDITETVAAEAALKKSEAELWLRNKEMAATYEDLMVAHEELTATYEELTASEEELRQQFDELLSRDAEIRRQNGILTSLHDTAIGLMHRLDPEELLQQIVTGAAGLVGTPHGFIYRLDKHKGVFYRSHGVGLYETDIGREIPVTEGIVGTVYQTGEPVVVNEYPVWRNRYQSSAQFGELNSVLQIPLKSNGQVVGTIGLAYCEKKKVFGADEIEILSQFAELASIALDNALLNASLEEELRERKVREQAIWRLAYYDSLTGLPNRTYFQERLSAELDKARRGEATGAILHIDLDDLKLINDTLGHACGDEIIAKAGEYIVAGAGENALVARVAGDEFTILILGESDRGKVAHIADSLIKQLCREYEISESKVHMSGSMGIAFYPEDGDTAADVLTKADLALYEAKRSGKNAWRFCEAKSQLIAYENMLLRRDLREAVERGELALHYQPLVDAQCGCVVSFEALLRWTSSTYGVVPPSRFIPLAEESDMILGIGKWVLEESCRFIHKLAAMGNEDIHVSVNVSPRQLAADDFVALVRETIDREGINPKQLEIEITENVLITSMEESTRRLSELRAIGVRLSLDDFGTGYSSLTYLRSLPVGTLKLDKSFIDQILSDVRQLQFISSIINMAHVLGLAVVAEGVETEEQLEKLVECQCDFIQGYVFSRPVTEKEALLFLDW</sequence>
<dbReference type="SUPFAM" id="SSF55781">
    <property type="entry name" value="GAF domain-like"/>
    <property type="match status" value="1"/>
</dbReference>
<dbReference type="SMART" id="SM00091">
    <property type="entry name" value="PAS"/>
    <property type="match status" value="1"/>
</dbReference>
<evidence type="ECO:0000259" key="4">
    <source>
        <dbReference type="PROSITE" id="PS50887"/>
    </source>
</evidence>
<keyword evidence="1" id="KW-0175">Coiled coil</keyword>
<evidence type="ECO:0000259" key="2">
    <source>
        <dbReference type="PROSITE" id="PS50112"/>
    </source>
</evidence>
<dbReference type="STRING" id="1794912.AXX12_11910"/>
<gene>
    <name evidence="5" type="ORF">AXX12_11910</name>
</gene>
<dbReference type="CDD" id="cd00130">
    <property type="entry name" value="PAS"/>
    <property type="match status" value="1"/>
</dbReference>
<name>A0A154BPM1_ANASB</name>
<dbReference type="Proteomes" id="UP000076268">
    <property type="component" value="Unassembled WGS sequence"/>
</dbReference>
<dbReference type="InterPro" id="IPR003018">
    <property type="entry name" value="GAF"/>
</dbReference>
<protein>
    <recommendedName>
        <fullName evidence="7">Diguanylate cyclase</fullName>
    </recommendedName>
</protein>
<feature type="domain" description="PAS" evidence="2">
    <location>
        <begin position="16"/>
        <end position="86"/>
    </location>
</feature>
<dbReference type="CDD" id="cd01948">
    <property type="entry name" value="EAL"/>
    <property type="match status" value="1"/>
</dbReference>
<dbReference type="InterPro" id="IPR035965">
    <property type="entry name" value="PAS-like_dom_sf"/>
</dbReference>
<dbReference type="SMART" id="SM00267">
    <property type="entry name" value="GGDEF"/>
    <property type="match status" value="1"/>
</dbReference>
<dbReference type="Gene3D" id="3.20.20.450">
    <property type="entry name" value="EAL domain"/>
    <property type="match status" value="1"/>
</dbReference>
<dbReference type="Pfam" id="PF00563">
    <property type="entry name" value="EAL"/>
    <property type="match status" value="1"/>
</dbReference>
<evidence type="ECO:0000256" key="1">
    <source>
        <dbReference type="SAM" id="Coils"/>
    </source>
</evidence>
<dbReference type="Pfam" id="PF13426">
    <property type="entry name" value="PAS_9"/>
    <property type="match status" value="1"/>
</dbReference>
<dbReference type="InterPro" id="IPR000014">
    <property type="entry name" value="PAS"/>
</dbReference>
<dbReference type="PANTHER" id="PTHR44757">
    <property type="entry name" value="DIGUANYLATE CYCLASE DGCP"/>
    <property type="match status" value="1"/>
</dbReference>
<dbReference type="InterPro" id="IPR001633">
    <property type="entry name" value="EAL_dom"/>
</dbReference>
<dbReference type="InterPro" id="IPR029016">
    <property type="entry name" value="GAF-like_dom_sf"/>
</dbReference>
<dbReference type="Gene3D" id="3.30.450.40">
    <property type="match status" value="1"/>
</dbReference>
<dbReference type="AlphaFoldDB" id="A0A154BPM1"/>
<dbReference type="NCBIfam" id="TIGR00254">
    <property type="entry name" value="GGDEF"/>
    <property type="match status" value="1"/>
</dbReference>
<dbReference type="InterPro" id="IPR035919">
    <property type="entry name" value="EAL_sf"/>
</dbReference>
<comment type="caution">
    <text evidence="5">The sequence shown here is derived from an EMBL/GenBank/DDBJ whole genome shotgun (WGS) entry which is preliminary data.</text>
</comment>
<dbReference type="PANTHER" id="PTHR44757:SF2">
    <property type="entry name" value="BIOFILM ARCHITECTURE MAINTENANCE PROTEIN MBAA"/>
    <property type="match status" value="1"/>
</dbReference>
<dbReference type="SMART" id="SM00065">
    <property type="entry name" value="GAF"/>
    <property type="match status" value="1"/>
</dbReference>
<dbReference type="PROSITE" id="PS50883">
    <property type="entry name" value="EAL"/>
    <property type="match status" value="1"/>
</dbReference>
<feature type="coiled-coil region" evidence="1">
    <location>
        <begin position="153"/>
        <end position="187"/>
    </location>
</feature>
<dbReference type="InterPro" id="IPR052155">
    <property type="entry name" value="Biofilm_reg_signaling"/>
</dbReference>
<feature type="domain" description="GGDEF" evidence="4">
    <location>
        <begin position="406"/>
        <end position="539"/>
    </location>
</feature>
<feature type="domain" description="EAL" evidence="3">
    <location>
        <begin position="548"/>
        <end position="800"/>
    </location>
</feature>
<dbReference type="Pfam" id="PF00990">
    <property type="entry name" value="GGDEF"/>
    <property type="match status" value="1"/>
</dbReference>
<dbReference type="Pfam" id="PF13185">
    <property type="entry name" value="GAF_2"/>
    <property type="match status" value="1"/>
</dbReference>
<dbReference type="SUPFAM" id="SSF55785">
    <property type="entry name" value="PYP-like sensor domain (PAS domain)"/>
    <property type="match status" value="1"/>
</dbReference>